<feature type="transmembrane region" description="Helical" evidence="14">
    <location>
        <begin position="6"/>
        <end position="29"/>
    </location>
</feature>
<keyword evidence="10 14" id="KW-0046">Antibiotic resistance</keyword>
<dbReference type="GO" id="GO:0071555">
    <property type="term" value="P:cell wall organization"/>
    <property type="evidence" value="ECO:0007669"/>
    <property type="project" value="UniProtKB-KW"/>
</dbReference>
<evidence type="ECO:0000256" key="3">
    <source>
        <dbReference type="ARBA" id="ARBA00012374"/>
    </source>
</evidence>
<dbReference type="Pfam" id="PF02673">
    <property type="entry name" value="BacA"/>
    <property type="match status" value="1"/>
</dbReference>
<evidence type="ECO:0000256" key="11">
    <source>
        <dbReference type="ARBA" id="ARBA00032707"/>
    </source>
</evidence>
<dbReference type="EMBL" id="AP035786">
    <property type="protein sequence ID" value="BFO74918.1"/>
    <property type="molecule type" value="Genomic_DNA"/>
</dbReference>
<dbReference type="PANTHER" id="PTHR30622:SF3">
    <property type="entry name" value="UNDECAPRENYL-DIPHOSPHATASE"/>
    <property type="match status" value="1"/>
</dbReference>
<feature type="transmembrane region" description="Helical" evidence="14">
    <location>
        <begin position="231"/>
        <end position="252"/>
    </location>
</feature>
<gene>
    <name evidence="14" type="primary">uppP</name>
    <name evidence="15" type="ORF">GTC17254_25150</name>
</gene>
<dbReference type="GO" id="GO:0009252">
    <property type="term" value="P:peptidoglycan biosynthetic process"/>
    <property type="evidence" value="ECO:0007669"/>
    <property type="project" value="UniProtKB-KW"/>
</dbReference>
<reference evidence="15" key="1">
    <citation type="submission" date="2024-07" db="EMBL/GenBank/DDBJ databases">
        <title>Complete genome sequence of Prevotella sp. YM-2024 GTC17254.</title>
        <authorList>
            <person name="Hayashi M."/>
            <person name="Muto Y."/>
            <person name="Tanaka K."/>
            <person name="Niwa H."/>
        </authorList>
    </citation>
    <scope>NUCLEOTIDE SEQUENCE</scope>
    <source>
        <strain evidence="15">GTC17254</strain>
    </source>
</reference>
<dbReference type="GO" id="GO:0046677">
    <property type="term" value="P:response to antibiotic"/>
    <property type="evidence" value="ECO:0007669"/>
    <property type="project" value="UniProtKB-UniRule"/>
</dbReference>
<dbReference type="NCBIfam" id="NF001390">
    <property type="entry name" value="PRK00281.1-4"/>
    <property type="match status" value="1"/>
</dbReference>
<dbReference type="GO" id="GO:0050380">
    <property type="term" value="F:undecaprenyl-diphosphatase activity"/>
    <property type="evidence" value="ECO:0007669"/>
    <property type="project" value="UniProtKB-UniRule"/>
</dbReference>
<keyword evidence="14" id="KW-0573">Peptidoglycan synthesis</keyword>
<evidence type="ECO:0000256" key="8">
    <source>
        <dbReference type="ARBA" id="ARBA00022989"/>
    </source>
</evidence>
<evidence type="ECO:0000256" key="10">
    <source>
        <dbReference type="ARBA" id="ARBA00023251"/>
    </source>
</evidence>
<keyword evidence="8 14" id="KW-1133">Transmembrane helix</keyword>
<comment type="subcellular location">
    <subcellularLocation>
        <location evidence="1 14">Cell membrane</location>
        <topology evidence="1 14">Multi-pass membrane protein</topology>
    </subcellularLocation>
</comment>
<dbReference type="HAMAP" id="MF_01006">
    <property type="entry name" value="Undec_diphosphatase"/>
    <property type="match status" value="1"/>
</dbReference>
<keyword evidence="9 14" id="KW-0472">Membrane</keyword>
<dbReference type="GO" id="GO:0005886">
    <property type="term" value="C:plasma membrane"/>
    <property type="evidence" value="ECO:0007669"/>
    <property type="project" value="UniProtKB-SubCell"/>
</dbReference>
<evidence type="ECO:0000256" key="7">
    <source>
        <dbReference type="ARBA" id="ARBA00022801"/>
    </source>
</evidence>
<keyword evidence="14" id="KW-0961">Cell wall biogenesis/degradation</keyword>
<dbReference type="PANTHER" id="PTHR30622">
    <property type="entry name" value="UNDECAPRENYL-DIPHOSPHATASE"/>
    <property type="match status" value="1"/>
</dbReference>
<evidence type="ECO:0000256" key="12">
    <source>
        <dbReference type="ARBA" id="ARBA00032932"/>
    </source>
</evidence>
<comment type="function">
    <text evidence="14">Catalyzes the dephosphorylation of undecaprenyl diphosphate (UPP). Confers resistance to bacitracin.</text>
</comment>
<evidence type="ECO:0000256" key="13">
    <source>
        <dbReference type="ARBA" id="ARBA00047594"/>
    </source>
</evidence>
<evidence type="ECO:0000256" key="5">
    <source>
        <dbReference type="ARBA" id="ARBA00022475"/>
    </source>
</evidence>
<name>A0AB33J3N6_9BACT</name>
<keyword evidence="6 14" id="KW-0812">Transmembrane</keyword>
<dbReference type="AlphaFoldDB" id="A0AB33J3N6"/>
<comment type="miscellaneous">
    <text evidence="14">Bacitracin is thought to be involved in the inhibition of peptidoglycan synthesis by sequestering undecaprenyl diphosphate, thereby reducing the pool of lipid carrier available.</text>
</comment>
<keyword evidence="5 14" id="KW-1003">Cell membrane</keyword>
<keyword evidence="7 14" id="KW-0378">Hydrolase</keyword>
<keyword evidence="14" id="KW-0133">Cell shape</keyword>
<evidence type="ECO:0000313" key="15">
    <source>
        <dbReference type="EMBL" id="BFO74918.1"/>
    </source>
</evidence>
<evidence type="ECO:0000256" key="14">
    <source>
        <dbReference type="HAMAP-Rule" id="MF_01006"/>
    </source>
</evidence>
<protein>
    <recommendedName>
        <fullName evidence="4 14">Undecaprenyl-diphosphatase</fullName>
        <ecNumber evidence="3 14">3.6.1.27</ecNumber>
    </recommendedName>
    <alternativeName>
        <fullName evidence="12 14">Bacitracin resistance protein</fullName>
    </alternativeName>
    <alternativeName>
        <fullName evidence="11 14">Undecaprenyl pyrophosphate phosphatase</fullName>
    </alternativeName>
</protein>
<feature type="transmembrane region" description="Helical" evidence="14">
    <location>
        <begin position="264"/>
        <end position="285"/>
    </location>
</feature>
<evidence type="ECO:0000256" key="9">
    <source>
        <dbReference type="ARBA" id="ARBA00023136"/>
    </source>
</evidence>
<feature type="transmembrane region" description="Helical" evidence="14">
    <location>
        <begin position="41"/>
        <end position="63"/>
    </location>
</feature>
<evidence type="ECO:0000256" key="2">
    <source>
        <dbReference type="ARBA" id="ARBA00010621"/>
    </source>
</evidence>
<dbReference type="InterPro" id="IPR003824">
    <property type="entry name" value="UppP"/>
</dbReference>
<feature type="transmembrane region" description="Helical" evidence="14">
    <location>
        <begin position="190"/>
        <end position="211"/>
    </location>
</feature>
<feature type="transmembrane region" description="Helical" evidence="14">
    <location>
        <begin position="89"/>
        <end position="107"/>
    </location>
</feature>
<evidence type="ECO:0000256" key="6">
    <source>
        <dbReference type="ARBA" id="ARBA00022692"/>
    </source>
</evidence>
<accession>A0AB33J3N6</accession>
<sequence length="288" mass="31792">MTVIQTIILAIVEGLTEFLPVSSTGHMIITQGLLGIESTPFVKAFTIIIQFGAILSVVCLYWNRFFRLDRSPAPAGSTPLQKFLHKWDFYWKLLVAFIPAVVIGLIGKKTGLIDRFLESVEVVAVMLVVGGIFMLFCDRIFNNGSEENKITEKRAFNIGLFQCIAMIPGVSRSMATIVGGMSQKLTRRAAAEFSFFLAVPTMAAATVLDVYEMFFSSEAGTASWVTTDNLLMLALGCVVAFIVALLAMKWFVAFLTKYGFRVFGIYRIIVGGFILFWLLSGHSLAMVS</sequence>
<evidence type="ECO:0000256" key="4">
    <source>
        <dbReference type="ARBA" id="ARBA00021581"/>
    </source>
</evidence>
<dbReference type="NCBIfam" id="TIGR00753">
    <property type="entry name" value="undec_PP_bacA"/>
    <property type="match status" value="1"/>
</dbReference>
<evidence type="ECO:0000256" key="1">
    <source>
        <dbReference type="ARBA" id="ARBA00004651"/>
    </source>
</evidence>
<comment type="similarity">
    <text evidence="2 14">Belongs to the UppP family.</text>
</comment>
<feature type="transmembrane region" description="Helical" evidence="14">
    <location>
        <begin position="119"/>
        <end position="136"/>
    </location>
</feature>
<proteinExistence type="inferred from homology"/>
<organism evidence="15">
    <name type="scientific">Prevotella sp. GTC17254</name>
    <dbReference type="NCBI Taxonomy" id="3236794"/>
    <lineage>
        <taxon>Bacteria</taxon>
        <taxon>Pseudomonadati</taxon>
        <taxon>Bacteroidota</taxon>
        <taxon>Bacteroidia</taxon>
        <taxon>Bacteroidales</taxon>
        <taxon>Prevotellaceae</taxon>
        <taxon>Prevotella</taxon>
    </lineage>
</organism>
<dbReference type="EC" id="3.6.1.27" evidence="3 14"/>
<dbReference type="GO" id="GO:0008360">
    <property type="term" value="P:regulation of cell shape"/>
    <property type="evidence" value="ECO:0007669"/>
    <property type="project" value="UniProtKB-KW"/>
</dbReference>
<comment type="catalytic activity">
    <reaction evidence="13 14">
        <text>di-trans,octa-cis-undecaprenyl diphosphate + H2O = di-trans,octa-cis-undecaprenyl phosphate + phosphate + H(+)</text>
        <dbReference type="Rhea" id="RHEA:28094"/>
        <dbReference type="ChEBI" id="CHEBI:15377"/>
        <dbReference type="ChEBI" id="CHEBI:15378"/>
        <dbReference type="ChEBI" id="CHEBI:43474"/>
        <dbReference type="ChEBI" id="CHEBI:58405"/>
        <dbReference type="ChEBI" id="CHEBI:60392"/>
        <dbReference type="EC" id="3.6.1.27"/>
    </reaction>
</comment>